<evidence type="ECO:0000313" key="2">
    <source>
        <dbReference type="Proteomes" id="UP001335648"/>
    </source>
</evidence>
<keyword evidence="2" id="KW-1185">Reference proteome</keyword>
<organism evidence="1 2">
    <name type="scientific">Champsocephalus esox</name>
    <name type="common">pike icefish</name>
    <dbReference type="NCBI Taxonomy" id="159716"/>
    <lineage>
        <taxon>Eukaryota</taxon>
        <taxon>Metazoa</taxon>
        <taxon>Chordata</taxon>
        <taxon>Craniata</taxon>
        <taxon>Vertebrata</taxon>
        <taxon>Euteleostomi</taxon>
        <taxon>Actinopterygii</taxon>
        <taxon>Neopterygii</taxon>
        <taxon>Teleostei</taxon>
        <taxon>Neoteleostei</taxon>
        <taxon>Acanthomorphata</taxon>
        <taxon>Eupercaria</taxon>
        <taxon>Perciformes</taxon>
        <taxon>Notothenioidei</taxon>
        <taxon>Channichthyidae</taxon>
        <taxon>Champsocephalus</taxon>
    </lineage>
</organism>
<reference evidence="1 2" key="1">
    <citation type="journal article" date="2023" name="Mol. Biol. Evol.">
        <title>Genomics of Secondarily Temperate Adaptation in the Only Non-Antarctic Icefish.</title>
        <authorList>
            <person name="Rivera-Colon A.G."/>
            <person name="Rayamajhi N."/>
            <person name="Minhas B.F."/>
            <person name="Madrigal G."/>
            <person name="Bilyk K.T."/>
            <person name="Yoon V."/>
            <person name="Hune M."/>
            <person name="Gregory S."/>
            <person name="Cheng C.H.C."/>
            <person name="Catchen J.M."/>
        </authorList>
    </citation>
    <scope>NUCLEOTIDE SEQUENCE [LARGE SCALE GENOMIC DNA]</scope>
    <source>
        <strain evidence="1">JC2023a</strain>
    </source>
</reference>
<comment type="caution">
    <text evidence="1">The sequence shown here is derived from an EMBL/GenBank/DDBJ whole genome shotgun (WGS) entry which is preliminary data.</text>
</comment>
<gene>
    <name evidence="1" type="ORF">CesoFtcFv8_022609</name>
</gene>
<dbReference type="Proteomes" id="UP001335648">
    <property type="component" value="Unassembled WGS sequence"/>
</dbReference>
<dbReference type="EMBL" id="JAULUE010002064">
    <property type="protein sequence ID" value="KAK5879500.1"/>
    <property type="molecule type" value="Genomic_DNA"/>
</dbReference>
<proteinExistence type="predicted"/>
<sequence length="101" mass="10580">MEILSCSTSFRPAVGAAGGGGAPAGAAEGGGGGCCSRKPLNTLCSGHRATDSRPPACSSRATRWRRCRAPPRVEHRKHVLIVLHQRCVQGPRASYAAVKRM</sequence>
<dbReference type="AlphaFoldDB" id="A0AAN8B6I7"/>
<evidence type="ECO:0000313" key="1">
    <source>
        <dbReference type="EMBL" id="KAK5879500.1"/>
    </source>
</evidence>
<protein>
    <submittedName>
        <fullName evidence="1">Uncharacterized protein</fullName>
    </submittedName>
</protein>
<name>A0AAN8B6I7_9TELE</name>
<accession>A0AAN8B6I7</accession>